<geneLocation type="plasmid" evidence="6 7">
    <name>unnamed1</name>
</geneLocation>
<feature type="signal peptide" evidence="3">
    <location>
        <begin position="1"/>
        <end position="19"/>
    </location>
</feature>
<dbReference type="Proteomes" id="UP001225378">
    <property type="component" value="Plasmid unnamed1"/>
</dbReference>
<feature type="chain" id="PRO_5043930197" evidence="3">
    <location>
        <begin position="20"/>
        <end position="287"/>
    </location>
</feature>
<gene>
    <name evidence="6" type="ORF">Q9L42_000225</name>
</gene>
<sequence length="287" mass="32503">MYRCLWFVFLLFTSLAIYAHSGGTNAEGCHTNRKTGDYHCHKPKKAVHLKRVAASNPLPRQASISQSNRLLRLDYEGFTIWLDCEKKGAVKFRYNAQHDAGSHKRSSRFFLDPSVPVECQQTSARAYGKRYDRGHLVPANHLDHSKTAIKQSNTMTNILPQAANMNRGAWLMTEEIVECYRDIDELLVIGGVIWGDNPADDYFIQSHGVRTPAAFWKVIVRGGGQNERAIAWIMPNSQEAKRGQLDRYLVSVDEIERATGETIPVADYAKHDRPSRSWMIPRGCNKG</sequence>
<dbReference type="InterPro" id="IPR047773">
    <property type="entry name" value="YHYH_dom_bact"/>
</dbReference>
<dbReference type="InterPro" id="IPR044925">
    <property type="entry name" value="His-Me_finger_sf"/>
</dbReference>
<keyword evidence="3" id="KW-0732">Signal</keyword>
<reference evidence="6 7" key="1">
    <citation type="journal article" date="2024" name="Microbiology">
        <title>Methylomarinum rosea sp. nov., a novel halophilic methanotrophic bacterium from the hypersaline Lake Elton.</title>
        <authorList>
            <person name="Suleimanov R.Z."/>
            <person name="Oshkin I.Y."/>
            <person name="Danilova O.V."/>
            <person name="Suzina N.E."/>
            <person name="Dedysh S.N."/>
        </authorList>
    </citation>
    <scope>NUCLEOTIDE SEQUENCE [LARGE SCALE GENOMIC DNA]</scope>
    <source>
        <strain evidence="6 7">Ch1-1</strain>
        <plasmid evidence="7">unnamed1</plasmid>
    </source>
</reference>
<keyword evidence="6" id="KW-0540">Nuclease</keyword>
<dbReference type="InterPro" id="IPR044929">
    <property type="entry name" value="DNA/RNA_non-sp_Endonuclease_sf"/>
</dbReference>
<dbReference type="SUPFAM" id="SSF54060">
    <property type="entry name" value="His-Me finger endonucleases"/>
    <property type="match status" value="1"/>
</dbReference>
<evidence type="ECO:0000256" key="3">
    <source>
        <dbReference type="SAM" id="SignalP"/>
    </source>
</evidence>
<dbReference type="InterPro" id="IPR020821">
    <property type="entry name" value="ENPP1-3/EXOG-like_nuc-like"/>
</dbReference>
<dbReference type="Gene3D" id="3.40.570.10">
    <property type="entry name" value="Extracellular Endonuclease, subunit A"/>
    <property type="match status" value="1"/>
</dbReference>
<dbReference type="InterPro" id="IPR040255">
    <property type="entry name" value="Non-specific_endonuclease"/>
</dbReference>
<keyword evidence="7" id="KW-1185">Reference proteome</keyword>
<name>A0AAU7NP66_9GAMM</name>
<feature type="domain" description="ENPP1-3/EXOG-like endonuclease/phosphodiesterase" evidence="4">
    <location>
        <begin position="75"/>
        <end position="274"/>
    </location>
</feature>
<keyword evidence="6" id="KW-0255">Endonuclease</keyword>
<dbReference type="PANTHER" id="PTHR13966:SF5">
    <property type="entry name" value="ENDONUCLEASE G, MITOCHONDRIAL"/>
    <property type="match status" value="1"/>
</dbReference>
<keyword evidence="6" id="KW-0614">Plasmid</keyword>
<dbReference type="SMART" id="SM00892">
    <property type="entry name" value="Endonuclease_NS"/>
    <property type="match status" value="1"/>
</dbReference>
<evidence type="ECO:0000313" key="6">
    <source>
        <dbReference type="EMBL" id="XBS18755.1"/>
    </source>
</evidence>
<dbReference type="GO" id="GO:0016787">
    <property type="term" value="F:hydrolase activity"/>
    <property type="evidence" value="ECO:0007669"/>
    <property type="project" value="InterPro"/>
</dbReference>
<dbReference type="AlphaFoldDB" id="A0AAU7NP66"/>
<feature type="active site" description="Proton acceptor" evidence="1">
    <location>
        <position position="135"/>
    </location>
</feature>
<dbReference type="InterPro" id="IPR001604">
    <property type="entry name" value="Endo_G_ENPP1-like_dom"/>
</dbReference>
<dbReference type="GO" id="GO:0046872">
    <property type="term" value="F:metal ion binding"/>
    <property type="evidence" value="ECO:0007669"/>
    <property type="project" value="UniProtKB-KW"/>
</dbReference>
<dbReference type="SMART" id="SM00477">
    <property type="entry name" value="NUC"/>
    <property type="match status" value="1"/>
</dbReference>
<evidence type="ECO:0000256" key="2">
    <source>
        <dbReference type="PIRSR" id="PIRSR640255-2"/>
    </source>
</evidence>
<keyword evidence="2" id="KW-0479">Metal-binding</keyword>
<evidence type="ECO:0000313" key="7">
    <source>
        <dbReference type="Proteomes" id="UP001225378"/>
    </source>
</evidence>
<feature type="binding site" evidence="2">
    <location>
        <position position="166"/>
    </location>
    <ligand>
        <name>Mg(2+)</name>
        <dbReference type="ChEBI" id="CHEBI:18420"/>
        <note>catalytic</note>
    </ligand>
</feature>
<proteinExistence type="predicted"/>
<dbReference type="NCBIfam" id="NF033223">
    <property type="entry name" value="YHYH_alt"/>
    <property type="match status" value="1"/>
</dbReference>
<dbReference type="EMBL" id="CP157742">
    <property type="protein sequence ID" value="XBS18755.1"/>
    <property type="molecule type" value="Genomic_DNA"/>
</dbReference>
<keyword evidence="6" id="KW-0378">Hydrolase</keyword>
<protein>
    <submittedName>
        <fullName evidence="6">DNA/RNA non-specific endonuclease</fullName>
    </submittedName>
</protein>
<organism evidence="6 7">
    <name type="scientific">Methylomarinum roseum</name>
    <dbReference type="NCBI Taxonomy" id="3067653"/>
    <lineage>
        <taxon>Bacteria</taxon>
        <taxon>Pseudomonadati</taxon>
        <taxon>Pseudomonadota</taxon>
        <taxon>Gammaproteobacteria</taxon>
        <taxon>Methylococcales</taxon>
        <taxon>Methylococcaceae</taxon>
        <taxon>Methylomarinum</taxon>
    </lineage>
</organism>
<dbReference type="KEGG" id="mech:Q9L42_000225"/>
<dbReference type="GO" id="GO:0004519">
    <property type="term" value="F:endonuclease activity"/>
    <property type="evidence" value="ECO:0007669"/>
    <property type="project" value="UniProtKB-KW"/>
</dbReference>
<dbReference type="Pfam" id="PF01223">
    <property type="entry name" value="Endonuclease_NS"/>
    <property type="match status" value="1"/>
</dbReference>
<dbReference type="PANTHER" id="PTHR13966">
    <property type="entry name" value="ENDONUCLEASE RELATED"/>
    <property type="match status" value="1"/>
</dbReference>
<feature type="domain" description="DNA/RNA non-specific endonuclease/pyrophosphatase/phosphodiesterase" evidence="5">
    <location>
        <begin position="74"/>
        <end position="267"/>
    </location>
</feature>
<dbReference type="GO" id="GO:0003676">
    <property type="term" value="F:nucleic acid binding"/>
    <property type="evidence" value="ECO:0007669"/>
    <property type="project" value="InterPro"/>
</dbReference>
<dbReference type="RefSeq" id="WP_349431006.1">
    <property type="nucleotide sequence ID" value="NZ_CP157742.1"/>
</dbReference>
<accession>A0AAU7NP66</accession>
<evidence type="ECO:0000259" key="4">
    <source>
        <dbReference type="SMART" id="SM00477"/>
    </source>
</evidence>
<evidence type="ECO:0000259" key="5">
    <source>
        <dbReference type="SMART" id="SM00892"/>
    </source>
</evidence>
<evidence type="ECO:0000256" key="1">
    <source>
        <dbReference type="PIRSR" id="PIRSR640255-1"/>
    </source>
</evidence>